<evidence type="ECO:0000313" key="2">
    <source>
        <dbReference type="Proteomes" id="UP000011116"/>
    </source>
</evidence>
<accession>A0A8I6YEK6</accession>
<name>A0A8I6YEK6_HORVV</name>
<proteinExistence type="predicted"/>
<keyword evidence="2" id="KW-1185">Reference proteome</keyword>
<reference evidence="1" key="3">
    <citation type="submission" date="2022-01" db="UniProtKB">
        <authorList>
            <consortium name="EnsemblPlants"/>
        </authorList>
    </citation>
    <scope>IDENTIFICATION</scope>
    <source>
        <strain evidence="1">subsp. vulgare</strain>
    </source>
</reference>
<evidence type="ECO:0000313" key="1">
    <source>
        <dbReference type="EnsemblPlants" id="HORVU.MOREX.r3.6HG0623520.1"/>
    </source>
</evidence>
<organism evidence="1 2">
    <name type="scientific">Hordeum vulgare subsp. vulgare</name>
    <name type="common">Domesticated barley</name>
    <dbReference type="NCBI Taxonomy" id="112509"/>
    <lineage>
        <taxon>Eukaryota</taxon>
        <taxon>Viridiplantae</taxon>
        <taxon>Streptophyta</taxon>
        <taxon>Embryophyta</taxon>
        <taxon>Tracheophyta</taxon>
        <taxon>Spermatophyta</taxon>
        <taxon>Magnoliopsida</taxon>
        <taxon>Liliopsida</taxon>
        <taxon>Poales</taxon>
        <taxon>Poaceae</taxon>
        <taxon>BOP clade</taxon>
        <taxon>Pooideae</taxon>
        <taxon>Triticodae</taxon>
        <taxon>Triticeae</taxon>
        <taxon>Hordeinae</taxon>
        <taxon>Hordeum</taxon>
    </lineage>
</organism>
<dbReference type="EnsemblPlants" id="HORVU.MOREX.r3.6HG0623520.1">
    <property type="protein sequence ID" value="HORVU.MOREX.r3.6HG0623520.1"/>
    <property type="gene ID" value="HORVU.MOREX.r3.6HG0623520"/>
</dbReference>
<dbReference type="Gramene" id="HORVU.MOREX.r3.6HG0623520.1">
    <property type="protein sequence ID" value="HORVU.MOREX.r3.6HG0623520.1"/>
    <property type="gene ID" value="HORVU.MOREX.r3.6HG0623520"/>
</dbReference>
<dbReference type="Proteomes" id="UP000011116">
    <property type="component" value="Chromosome 6H"/>
</dbReference>
<reference evidence="1" key="2">
    <citation type="submission" date="2020-10" db="EMBL/GenBank/DDBJ databases">
        <authorList>
            <person name="Scholz U."/>
            <person name="Mascher M."/>
            <person name="Fiebig A."/>
        </authorList>
    </citation>
    <scope>NUCLEOTIDE SEQUENCE [LARGE SCALE GENOMIC DNA]</scope>
    <source>
        <strain evidence="1">cv. Morex</strain>
    </source>
</reference>
<reference evidence="2" key="1">
    <citation type="journal article" date="2012" name="Nature">
        <title>A physical, genetic and functional sequence assembly of the barley genome.</title>
        <authorList>
            <consortium name="The International Barley Genome Sequencing Consortium"/>
            <person name="Mayer K.F."/>
            <person name="Waugh R."/>
            <person name="Brown J.W."/>
            <person name="Schulman A."/>
            <person name="Langridge P."/>
            <person name="Platzer M."/>
            <person name="Fincher G.B."/>
            <person name="Muehlbauer G.J."/>
            <person name="Sato K."/>
            <person name="Close T.J."/>
            <person name="Wise R.P."/>
            <person name="Stein N."/>
        </authorList>
    </citation>
    <scope>NUCLEOTIDE SEQUENCE [LARGE SCALE GENOMIC DNA]</scope>
    <source>
        <strain evidence="2">cv. Morex</strain>
    </source>
</reference>
<sequence>MIGVDFHRDGVMLFPLPCDALEDLSETRRELVDSCLYSRGVTLNYHQMHVMRRHLFDDNYILCSPFVHRITSMNVNDQHMVISSLVVSSLKDFLSIPRTGSLTLEIVLDSEDDDIYVSIPSSYFIGLGGRMVFKKEGFSNFLRALSIEVNNLVLITFKERDQELAVIFNLLPQ</sequence>
<dbReference type="AlphaFoldDB" id="A0A8I6YEK6"/>
<protein>
    <submittedName>
        <fullName evidence="1">Uncharacterized protein</fullName>
    </submittedName>
</protein>